<name>A0A8J7JWD0_9CYAN</name>
<dbReference type="Proteomes" id="UP000620559">
    <property type="component" value="Unassembled WGS sequence"/>
</dbReference>
<comment type="caution">
    <text evidence="1">The sequence shown here is derived from an EMBL/GenBank/DDBJ whole genome shotgun (WGS) entry which is preliminary data.</text>
</comment>
<organism evidence="1 2">
    <name type="scientific">Plectonema cf. radiosum LEGE 06105</name>
    <dbReference type="NCBI Taxonomy" id="945769"/>
    <lineage>
        <taxon>Bacteria</taxon>
        <taxon>Bacillati</taxon>
        <taxon>Cyanobacteriota</taxon>
        <taxon>Cyanophyceae</taxon>
        <taxon>Oscillatoriophycideae</taxon>
        <taxon>Oscillatoriales</taxon>
        <taxon>Microcoleaceae</taxon>
        <taxon>Plectonema</taxon>
    </lineage>
</organism>
<sequence length="166" mass="19959">MQICYNQEELELPLAKVSYHPRKNTWFLKEEYLYEDEDKKSQIILDECFSFDLSSIPRLLWIIVGIHELSLEAPLIHDFMYMSRGGKRKCFNNKPILGRIKGKFYSRKEADDLFLEMMKEAGINPFRRFLGYIGVRIFGVIFWRPEWLENFLQKLTNKKVDECQYQ</sequence>
<reference evidence="1" key="1">
    <citation type="submission" date="2020-10" db="EMBL/GenBank/DDBJ databases">
        <authorList>
            <person name="Castelo-Branco R."/>
            <person name="Eusebio N."/>
            <person name="Adriana R."/>
            <person name="Vieira A."/>
            <person name="Brugerolle De Fraissinette N."/>
            <person name="Rezende De Castro R."/>
            <person name="Schneider M.P."/>
            <person name="Vasconcelos V."/>
            <person name="Leao P.N."/>
        </authorList>
    </citation>
    <scope>NUCLEOTIDE SEQUENCE</scope>
    <source>
        <strain evidence="1">LEGE 06105</strain>
    </source>
</reference>
<dbReference type="AlphaFoldDB" id="A0A8J7JWD0"/>
<gene>
    <name evidence="1" type="ORF">IQ247_29385</name>
</gene>
<keyword evidence="2" id="KW-1185">Reference proteome</keyword>
<dbReference type="EMBL" id="JADEWL010000197">
    <property type="protein sequence ID" value="MBE9216719.1"/>
    <property type="molecule type" value="Genomic_DNA"/>
</dbReference>
<evidence type="ECO:0000313" key="1">
    <source>
        <dbReference type="EMBL" id="MBE9216719.1"/>
    </source>
</evidence>
<dbReference type="Pfam" id="PF07087">
    <property type="entry name" value="DUF1353"/>
    <property type="match status" value="1"/>
</dbReference>
<dbReference type="InterPro" id="IPR010767">
    <property type="entry name" value="Phage_CGC-2007_Cje0229"/>
</dbReference>
<proteinExistence type="predicted"/>
<dbReference type="RefSeq" id="WP_193925450.1">
    <property type="nucleotide sequence ID" value="NZ_JADEWL010000197.1"/>
</dbReference>
<protein>
    <submittedName>
        <fullName evidence="1">DUF1353 domain-containing protein</fullName>
    </submittedName>
</protein>
<evidence type="ECO:0000313" key="2">
    <source>
        <dbReference type="Proteomes" id="UP000620559"/>
    </source>
</evidence>
<accession>A0A8J7JWD0</accession>